<evidence type="ECO:0000256" key="1">
    <source>
        <dbReference type="ARBA" id="ARBA00006739"/>
    </source>
</evidence>
<sequence>MDAILTIFTPTYNRAYILHECYESLKRQTSHEFVWLIIDDGSTDGTAELVRKWIQEEAMIIRYHYQENQGMHGAHNTAYKLIQTELNVCLDSDDYFADDAVEKIVSFWHKFGSEHYAGIVALDAYPSGEIVGTSLPRSMKAATLSDLYMKHKVKGDKKLIYRTEQTSKTPPYPIYEGEKYCPLSYKYILIDQICPLLIMDEVVCYVEYLNDGSSLNMVQQYRKNPRGFSFFRKVAMKYAPTWDERLREAIHYVSSNLFIRNHRFLIESPCKWTTLLAIPFGFILHLYIRLTRRQTVMK</sequence>
<dbReference type="PANTHER" id="PTHR22916">
    <property type="entry name" value="GLYCOSYLTRANSFERASE"/>
    <property type="match status" value="1"/>
</dbReference>
<dbReference type="InterPro" id="IPR029044">
    <property type="entry name" value="Nucleotide-diphossugar_trans"/>
</dbReference>
<dbReference type="SUPFAM" id="SSF53448">
    <property type="entry name" value="Nucleotide-diphospho-sugar transferases"/>
    <property type="match status" value="1"/>
</dbReference>
<keyword evidence="2" id="KW-0472">Membrane</keyword>
<comment type="caution">
    <text evidence="4">The sequence shown here is derived from an EMBL/GenBank/DDBJ whole genome shotgun (WGS) entry which is preliminary data.</text>
</comment>
<dbReference type="PANTHER" id="PTHR22916:SF3">
    <property type="entry name" value="UDP-GLCNAC:BETAGAL BETA-1,3-N-ACETYLGLUCOSAMINYLTRANSFERASE-LIKE PROTEIN 1"/>
    <property type="match status" value="1"/>
</dbReference>
<dbReference type="OrthoDB" id="9810303at2"/>
<keyword evidence="2" id="KW-0812">Transmembrane</keyword>
<evidence type="ECO:0000256" key="2">
    <source>
        <dbReference type="SAM" id="Phobius"/>
    </source>
</evidence>
<name>W4QDA4_9BACI</name>
<proteinExistence type="inferred from homology"/>
<accession>W4QDA4</accession>
<feature type="domain" description="Glycosyltransferase 2-like" evidence="3">
    <location>
        <begin position="6"/>
        <end position="129"/>
    </location>
</feature>
<gene>
    <name evidence="4" type="ORF">JCM9152_1418</name>
</gene>
<protein>
    <submittedName>
        <fullName evidence="4">Probable beta-glycosyltransferase</fullName>
    </submittedName>
</protein>
<dbReference type="STRING" id="1236971.JCM9152_1418"/>
<dbReference type="RefSeq" id="WP_035342233.1">
    <property type="nucleotide sequence ID" value="NZ_BAUU01000008.1"/>
</dbReference>
<comment type="similarity">
    <text evidence="1">Belongs to the glycosyltransferase 2 family.</text>
</comment>
<keyword evidence="2" id="KW-1133">Transmembrane helix</keyword>
<reference evidence="4" key="1">
    <citation type="journal article" date="2014" name="Genome Announc.">
        <title>Draft Genome Sequences of Three Alkaliphilic Bacillus Strains, Bacillus wakoensis JCM 9140T, Bacillus akibai JCM 9157T, and Bacillus hemicellulosilyticus JCM 9152T.</title>
        <authorList>
            <person name="Yuki M."/>
            <person name="Oshima K."/>
            <person name="Suda W."/>
            <person name="Oshida Y."/>
            <person name="Kitamura K."/>
            <person name="Iida T."/>
            <person name="Hattori M."/>
            <person name="Ohkuma M."/>
        </authorList>
    </citation>
    <scope>NUCLEOTIDE SEQUENCE [LARGE SCALE GENOMIC DNA]</scope>
    <source>
        <strain evidence="4">JCM 9152</strain>
    </source>
</reference>
<evidence type="ECO:0000259" key="3">
    <source>
        <dbReference type="Pfam" id="PF00535"/>
    </source>
</evidence>
<keyword evidence="5" id="KW-1185">Reference proteome</keyword>
<dbReference type="EMBL" id="BAUU01000008">
    <property type="protein sequence ID" value="GAE30025.1"/>
    <property type="molecule type" value="Genomic_DNA"/>
</dbReference>
<dbReference type="Gene3D" id="3.90.550.10">
    <property type="entry name" value="Spore Coat Polysaccharide Biosynthesis Protein SpsA, Chain A"/>
    <property type="match status" value="1"/>
</dbReference>
<dbReference type="AlphaFoldDB" id="W4QDA4"/>
<keyword evidence="4" id="KW-0808">Transferase</keyword>
<dbReference type="InterPro" id="IPR001173">
    <property type="entry name" value="Glyco_trans_2-like"/>
</dbReference>
<dbReference type="Pfam" id="PF00535">
    <property type="entry name" value="Glycos_transf_2"/>
    <property type="match status" value="1"/>
</dbReference>
<evidence type="ECO:0000313" key="4">
    <source>
        <dbReference type="EMBL" id="GAE30025.1"/>
    </source>
</evidence>
<evidence type="ECO:0000313" key="5">
    <source>
        <dbReference type="Proteomes" id="UP000018895"/>
    </source>
</evidence>
<dbReference type="Proteomes" id="UP000018895">
    <property type="component" value="Unassembled WGS sequence"/>
</dbReference>
<dbReference type="GO" id="GO:0016758">
    <property type="term" value="F:hexosyltransferase activity"/>
    <property type="evidence" value="ECO:0007669"/>
    <property type="project" value="UniProtKB-ARBA"/>
</dbReference>
<dbReference type="CDD" id="cd00761">
    <property type="entry name" value="Glyco_tranf_GTA_type"/>
    <property type="match status" value="1"/>
</dbReference>
<feature type="transmembrane region" description="Helical" evidence="2">
    <location>
        <begin position="272"/>
        <end position="290"/>
    </location>
</feature>
<organism evidence="4 5">
    <name type="scientific">Halalkalibacter hemicellulosilyticusJCM 9152</name>
    <dbReference type="NCBI Taxonomy" id="1236971"/>
    <lineage>
        <taxon>Bacteria</taxon>
        <taxon>Bacillati</taxon>
        <taxon>Bacillota</taxon>
        <taxon>Bacilli</taxon>
        <taxon>Bacillales</taxon>
        <taxon>Bacillaceae</taxon>
        <taxon>Halalkalibacter</taxon>
    </lineage>
</organism>